<dbReference type="InterPro" id="IPR036322">
    <property type="entry name" value="WD40_repeat_dom_sf"/>
</dbReference>
<dbReference type="AlphaFoldDB" id="A0A1D2V8H6"/>
<evidence type="ECO:0000313" key="2">
    <source>
        <dbReference type="EMBL" id="ODV57807.1"/>
    </source>
</evidence>
<organism evidence="2 3">
    <name type="scientific">Ascoidea rubescens DSM 1968</name>
    <dbReference type="NCBI Taxonomy" id="1344418"/>
    <lineage>
        <taxon>Eukaryota</taxon>
        <taxon>Fungi</taxon>
        <taxon>Dikarya</taxon>
        <taxon>Ascomycota</taxon>
        <taxon>Saccharomycotina</taxon>
        <taxon>Saccharomycetes</taxon>
        <taxon>Ascoideaceae</taxon>
        <taxon>Ascoidea</taxon>
    </lineage>
</organism>
<feature type="compositionally biased region" description="Basic and acidic residues" evidence="1">
    <location>
        <begin position="16"/>
        <end position="26"/>
    </location>
</feature>
<evidence type="ECO:0000256" key="1">
    <source>
        <dbReference type="SAM" id="MobiDB-lite"/>
    </source>
</evidence>
<dbReference type="Gene3D" id="2.130.10.10">
    <property type="entry name" value="YVTN repeat-like/Quinoprotein amine dehydrogenase"/>
    <property type="match status" value="1"/>
</dbReference>
<keyword evidence="3" id="KW-1185">Reference proteome</keyword>
<gene>
    <name evidence="2" type="ORF">ASCRUDRAFT_10740</name>
</gene>
<dbReference type="InterPro" id="IPR028598">
    <property type="entry name" value="BOP1/Erb1"/>
</dbReference>
<dbReference type="PANTHER" id="PTHR17605:SF0">
    <property type="entry name" value="RIBOSOME BIOGENESIS PROTEIN BOP1"/>
    <property type="match status" value="1"/>
</dbReference>
<evidence type="ECO:0000313" key="3">
    <source>
        <dbReference type="Proteomes" id="UP000095038"/>
    </source>
</evidence>
<reference evidence="3" key="1">
    <citation type="submission" date="2016-05" db="EMBL/GenBank/DDBJ databases">
        <title>Comparative genomics of biotechnologically important yeasts.</title>
        <authorList>
            <consortium name="DOE Joint Genome Institute"/>
            <person name="Riley R."/>
            <person name="Haridas S."/>
            <person name="Wolfe K.H."/>
            <person name="Lopes M.R."/>
            <person name="Hittinger C.T."/>
            <person name="Goker M."/>
            <person name="Salamov A."/>
            <person name="Wisecaver J."/>
            <person name="Long T.M."/>
            <person name="Aerts A.L."/>
            <person name="Barry K."/>
            <person name="Choi C."/>
            <person name="Clum A."/>
            <person name="Coughlan A.Y."/>
            <person name="Deshpande S."/>
            <person name="Douglass A.P."/>
            <person name="Hanson S.J."/>
            <person name="Klenk H.-P."/>
            <person name="Labutti K."/>
            <person name="Lapidus A."/>
            <person name="Lindquist E."/>
            <person name="Lipzen A."/>
            <person name="Meier-Kolthoff J.P."/>
            <person name="Ohm R.A."/>
            <person name="Otillar R.P."/>
            <person name="Pangilinan J."/>
            <person name="Peng Y."/>
            <person name="Rokas A."/>
            <person name="Rosa C.A."/>
            <person name="Scheuner C."/>
            <person name="Sibirny A.A."/>
            <person name="Slot J.C."/>
            <person name="Stielow J.B."/>
            <person name="Sun H."/>
            <person name="Kurtzman C.P."/>
            <person name="Blackwell M."/>
            <person name="Grigoriev I.V."/>
            <person name="Jeffries T.W."/>
        </authorList>
    </citation>
    <scope>NUCLEOTIDE SEQUENCE [LARGE SCALE GENOMIC DNA]</scope>
    <source>
        <strain evidence="3">DSM 1968</strain>
    </source>
</reference>
<dbReference type="GO" id="GO:0043021">
    <property type="term" value="F:ribonucleoprotein complex binding"/>
    <property type="evidence" value="ECO:0007669"/>
    <property type="project" value="TreeGrafter"/>
</dbReference>
<proteinExistence type="predicted"/>
<name>A0A1D2V8H6_9ASCO</name>
<accession>A0A1D2V8H6</accession>
<dbReference type="GO" id="GO:0070545">
    <property type="term" value="C:PeBoW complex"/>
    <property type="evidence" value="ECO:0007669"/>
    <property type="project" value="TreeGrafter"/>
</dbReference>
<dbReference type="STRING" id="1344418.A0A1D2V8H6"/>
<dbReference type="EMBL" id="KV454513">
    <property type="protein sequence ID" value="ODV57807.1"/>
    <property type="molecule type" value="Genomic_DNA"/>
</dbReference>
<feature type="region of interest" description="Disordered" evidence="1">
    <location>
        <begin position="1"/>
        <end position="47"/>
    </location>
</feature>
<dbReference type="PANTHER" id="PTHR17605">
    <property type="entry name" value="RIBOSOME BIOGENESIS PROTEIN BOP1 BLOCK OF PROLIFERATION 1 PROTEIN"/>
    <property type="match status" value="1"/>
</dbReference>
<dbReference type="GO" id="GO:0000463">
    <property type="term" value="P:maturation of LSU-rRNA from tricistronic rRNA transcript (SSU-rRNA, 5.8S rRNA, LSU-rRNA)"/>
    <property type="evidence" value="ECO:0007669"/>
    <property type="project" value="TreeGrafter"/>
</dbReference>
<sequence>KSGQQNKIHHIGINDSKQENKDHNQDDDKDDDEDDKDDENENENNNESISKQFVKELFVSQRYVRIYDLAKQVWFKKLLPGARWLNSIDIHHGGDNLIASSFDKRVIWHDLELSNTPYKTLQYHEKAVRSIKFHEGGLPLFASSNSDGSIDFMGWFIMIL</sequence>
<evidence type="ECO:0008006" key="4">
    <source>
        <dbReference type="Google" id="ProtNLM"/>
    </source>
</evidence>
<feature type="compositionally biased region" description="Acidic residues" evidence="1">
    <location>
        <begin position="27"/>
        <end position="44"/>
    </location>
</feature>
<dbReference type="RefSeq" id="XP_020044114.1">
    <property type="nucleotide sequence ID" value="XM_020188679.1"/>
</dbReference>
<dbReference type="GO" id="GO:0030687">
    <property type="term" value="C:preribosome, large subunit precursor"/>
    <property type="evidence" value="ECO:0007669"/>
    <property type="project" value="TreeGrafter"/>
</dbReference>
<dbReference type="GeneID" id="30962315"/>
<dbReference type="Proteomes" id="UP000095038">
    <property type="component" value="Unassembled WGS sequence"/>
</dbReference>
<dbReference type="InterPro" id="IPR015943">
    <property type="entry name" value="WD40/YVTN_repeat-like_dom_sf"/>
</dbReference>
<dbReference type="InParanoid" id="A0A1D2V8H6"/>
<dbReference type="SUPFAM" id="SSF50978">
    <property type="entry name" value="WD40 repeat-like"/>
    <property type="match status" value="1"/>
</dbReference>
<protein>
    <recommendedName>
        <fullName evidence="4">WD40 repeat-like protein</fullName>
    </recommendedName>
</protein>
<feature type="non-terminal residue" evidence="2">
    <location>
        <position position="1"/>
    </location>
</feature>
<dbReference type="OrthoDB" id="5571054at2759"/>